<gene>
    <name evidence="9" type="ORF">H7F51_15425</name>
</gene>
<evidence type="ECO:0000256" key="8">
    <source>
        <dbReference type="SAM" id="Phobius"/>
    </source>
</evidence>
<name>A0A7X1FTY2_9SPHN</name>
<dbReference type="RefSeq" id="WP_185665209.1">
    <property type="nucleotide sequence ID" value="NZ_JACLAW010000013.1"/>
</dbReference>
<evidence type="ECO:0000256" key="3">
    <source>
        <dbReference type="ARBA" id="ARBA00022679"/>
    </source>
</evidence>
<dbReference type="Pfam" id="PF09594">
    <property type="entry name" value="GT87"/>
    <property type="match status" value="1"/>
</dbReference>
<keyword evidence="10" id="KW-1185">Reference proteome</keyword>
<feature type="transmembrane region" description="Helical" evidence="8">
    <location>
        <begin position="347"/>
        <end position="368"/>
    </location>
</feature>
<comment type="subcellular location">
    <subcellularLocation>
        <location evidence="1">Cell membrane</location>
        <topology evidence="1">Multi-pass membrane protein</topology>
    </subcellularLocation>
</comment>
<keyword evidence="3" id="KW-0808">Transferase</keyword>
<reference evidence="9 10" key="1">
    <citation type="submission" date="2020-08" db="EMBL/GenBank/DDBJ databases">
        <title>The genome sequence of type strain Novosphingobium flavum NBRC 111647.</title>
        <authorList>
            <person name="Liu Y."/>
        </authorList>
    </citation>
    <scope>NUCLEOTIDE SEQUENCE [LARGE SCALE GENOMIC DNA]</scope>
    <source>
        <strain evidence="9 10">NBRC 111647</strain>
    </source>
</reference>
<comment type="similarity">
    <text evidence="7">Belongs to the glycosyltransferase 87 family.</text>
</comment>
<proteinExistence type="inferred from homology"/>
<comment type="caution">
    <text evidence="9">The sequence shown here is derived from an EMBL/GenBank/DDBJ whole genome shotgun (WGS) entry which is preliminary data.</text>
</comment>
<feature type="transmembrane region" description="Helical" evidence="8">
    <location>
        <begin position="211"/>
        <end position="230"/>
    </location>
</feature>
<evidence type="ECO:0000313" key="9">
    <source>
        <dbReference type="EMBL" id="MBC2666908.1"/>
    </source>
</evidence>
<dbReference type="GO" id="GO:0005886">
    <property type="term" value="C:plasma membrane"/>
    <property type="evidence" value="ECO:0007669"/>
    <property type="project" value="UniProtKB-SubCell"/>
</dbReference>
<evidence type="ECO:0000256" key="4">
    <source>
        <dbReference type="ARBA" id="ARBA00022692"/>
    </source>
</evidence>
<evidence type="ECO:0000256" key="5">
    <source>
        <dbReference type="ARBA" id="ARBA00022989"/>
    </source>
</evidence>
<sequence>MKPRSPLVAGLTSNRLFAPLVIASMLLCIAANAWLLSHPNFVRVMGVTDFQDFYVVGQLALNGKVECAYEWECLRQAQLAHFHDWQFMPWAYPPPFTAVVEAFATLPHALSYGAFTGLTFCLYCLAVYKLAGRYSAFALALTIPAMLINVRCGQNGFLTAGLVGLFAQNYLERGRRGGLALGAMIIKPHLAVACAFLVLIDRRWRTTGQAIAIAIAAMIVATIALGAPVWEAFRDSSEASTASLMNGEFPIGRMTSAYAMAYRFEWGASLAMALQIVVALFALASIFILSRRCKDDRMVLSYTIAASMFVSPYNYDYDLTFMAIALALIAPVAVQYISGLEMVALGALSWLSAANFALASMTAAPWGFVQPSEIWSISFPCLLGMCAILANAVRRRRATGGATIAPSIQAFP</sequence>
<dbReference type="EMBL" id="JACLAW010000013">
    <property type="protein sequence ID" value="MBC2666908.1"/>
    <property type="molecule type" value="Genomic_DNA"/>
</dbReference>
<feature type="transmembrane region" description="Helical" evidence="8">
    <location>
        <begin position="16"/>
        <end position="36"/>
    </location>
</feature>
<accession>A0A7X1FTY2</accession>
<organism evidence="9 10">
    <name type="scientific">Novosphingobium flavum</name>
    <dbReference type="NCBI Taxonomy" id="1778672"/>
    <lineage>
        <taxon>Bacteria</taxon>
        <taxon>Pseudomonadati</taxon>
        <taxon>Pseudomonadota</taxon>
        <taxon>Alphaproteobacteria</taxon>
        <taxon>Sphingomonadales</taxon>
        <taxon>Sphingomonadaceae</taxon>
        <taxon>Novosphingobium</taxon>
    </lineage>
</organism>
<feature type="transmembrane region" description="Helical" evidence="8">
    <location>
        <begin position="321"/>
        <end position="340"/>
    </location>
</feature>
<keyword evidence="2" id="KW-1003">Cell membrane</keyword>
<keyword evidence="4 8" id="KW-0812">Transmembrane</keyword>
<feature type="transmembrane region" description="Helical" evidence="8">
    <location>
        <begin position="299"/>
        <end position="315"/>
    </location>
</feature>
<dbReference type="Proteomes" id="UP000566813">
    <property type="component" value="Unassembled WGS sequence"/>
</dbReference>
<dbReference type="InterPro" id="IPR018584">
    <property type="entry name" value="GT87"/>
</dbReference>
<keyword evidence="5 8" id="KW-1133">Transmembrane helix</keyword>
<evidence type="ECO:0000256" key="1">
    <source>
        <dbReference type="ARBA" id="ARBA00004651"/>
    </source>
</evidence>
<keyword evidence="6 8" id="KW-0472">Membrane</keyword>
<dbReference type="GO" id="GO:0016758">
    <property type="term" value="F:hexosyltransferase activity"/>
    <property type="evidence" value="ECO:0007669"/>
    <property type="project" value="InterPro"/>
</dbReference>
<evidence type="ECO:0000313" key="10">
    <source>
        <dbReference type="Proteomes" id="UP000566813"/>
    </source>
</evidence>
<dbReference type="AlphaFoldDB" id="A0A7X1FTY2"/>
<feature type="transmembrane region" description="Helical" evidence="8">
    <location>
        <begin position="109"/>
        <end position="131"/>
    </location>
</feature>
<protein>
    <submittedName>
        <fullName evidence="9">DUF2029 domain-containing protein</fullName>
    </submittedName>
</protein>
<evidence type="ECO:0000256" key="6">
    <source>
        <dbReference type="ARBA" id="ARBA00023136"/>
    </source>
</evidence>
<feature type="transmembrane region" description="Helical" evidence="8">
    <location>
        <begin position="266"/>
        <end position="287"/>
    </location>
</feature>
<feature type="transmembrane region" description="Helical" evidence="8">
    <location>
        <begin position="374"/>
        <end position="393"/>
    </location>
</feature>
<evidence type="ECO:0000256" key="7">
    <source>
        <dbReference type="ARBA" id="ARBA00024033"/>
    </source>
</evidence>
<evidence type="ECO:0000256" key="2">
    <source>
        <dbReference type="ARBA" id="ARBA00022475"/>
    </source>
</evidence>
<feature type="transmembrane region" description="Helical" evidence="8">
    <location>
        <begin position="177"/>
        <end position="199"/>
    </location>
</feature>